<keyword evidence="1" id="KW-0223">Dioxygenase</keyword>
<keyword evidence="1" id="KW-0560">Oxidoreductase</keyword>
<dbReference type="Proteomes" id="UP000612585">
    <property type="component" value="Unassembled WGS sequence"/>
</dbReference>
<proteinExistence type="predicted"/>
<evidence type="ECO:0000313" key="1">
    <source>
        <dbReference type="EMBL" id="GIJ54185.1"/>
    </source>
</evidence>
<dbReference type="GO" id="GO:0051213">
    <property type="term" value="F:dioxygenase activity"/>
    <property type="evidence" value="ECO:0007669"/>
    <property type="project" value="UniProtKB-KW"/>
</dbReference>
<dbReference type="RefSeq" id="WP_203988937.1">
    <property type="nucleotide sequence ID" value="NZ_BOPG01000011.1"/>
</dbReference>
<reference evidence="1" key="1">
    <citation type="submission" date="2021-01" db="EMBL/GenBank/DDBJ databases">
        <title>Whole genome shotgun sequence of Virgisporangium aurantiacum NBRC 16421.</title>
        <authorList>
            <person name="Komaki H."/>
            <person name="Tamura T."/>
        </authorList>
    </citation>
    <scope>NUCLEOTIDE SEQUENCE</scope>
    <source>
        <strain evidence="1">NBRC 16421</strain>
    </source>
</reference>
<dbReference type="EMBL" id="BOPG01000011">
    <property type="protein sequence ID" value="GIJ54185.1"/>
    <property type="molecule type" value="Genomic_DNA"/>
</dbReference>
<keyword evidence="2" id="KW-1185">Reference proteome</keyword>
<dbReference type="AlphaFoldDB" id="A0A8J3Z369"/>
<name>A0A8J3Z369_9ACTN</name>
<protein>
    <submittedName>
        <fullName evidence="1">Phytanoyl-CoA dioxygenase</fullName>
    </submittedName>
</protein>
<dbReference type="Gene3D" id="2.60.120.620">
    <property type="entry name" value="q2cbj1_9rhob like domain"/>
    <property type="match status" value="1"/>
</dbReference>
<gene>
    <name evidence="1" type="ORF">Vau01_017010</name>
</gene>
<accession>A0A8J3Z369</accession>
<sequence>MKVLTHDDVEHFLEKGYVRLRGCFTPAAAQEYARHIWERLGYRPDDPSTWERPSVHMASHRDIDVKEFAPRAWWAACDLVGGEERMATDKPFPWTDGFIVNLWQDADRPWRDPSADSPGWHVDGAFFRHYLDSPEQGLLAFVLWSDVVHRGGATFVATDSVAPVARYLADHPDGCLSGGRPVDGVPVIPYDDLARQCSEFIEATGDIGDVYLLHPMILHAKSQNVLRRPRVITNSTLFLSEPMRFNRPNVDDHSPVERAVLRALGVDRYDFVATGPRERRNTEPAA</sequence>
<comment type="caution">
    <text evidence="1">The sequence shown here is derived from an EMBL/GenBank/DDBJ whole genome shotgun (WGS) entry which is preliminary data.</text>
</comment>
<evidence type="ECO:0000313" key="2">
    <source>
        <dbReference type="Proteomes" id="UP000612585"/>
    </source>
</evidence>
<organism evidence="1 2">
    <name type="scientific">Virgisporangium aurantiacum</name>
    <dbReference type="NCBI Taxonomy" id="175570"/>
    <lineage>
        <taxon>Bacteria</taxon>
        <taxon>Bacillati</taxon>
        <taxon>Actinomycetota</taxon>
        <taxon>Actinomycetes</taxon>
        <taxon>Micromonosporales</taxon>
        <taxon>Micromonosporaceae</taxon>
        <taxon>Virgisporangium</taxon>
    </lineage>
</organism>
<dbReference type="SUPFAM" id="SSF51197">
    <property type="entry name" value="Clavaminate synthase-like"/>
    <property type="match status" value="1"/>
</dbReference>